<feature type="signal peptide" evidence="1">
    <location>
        <begin position="1"/>
        <end position="19"/>
    </location>
</feature>
<accession>A0AA37WC56</accession>
<proteinExistence type="predicted"/>
<feature type="chain" id="PRO_5041345709" description="Transporter" evidence="1">
    <location>
        <begin position="20"/>
        <end position="287"/>
    </location>
</feature>
<evidence type="ECO:0000256" key="1">
    <source>
        <dbReference type="SAM" id="SignalP"/>
    </source>
</evidence>
<dbReference type="Proteomes" id="UP001156666">
    <property type="component" value="Unassembled WGS sequence"/>
</dbReference>
<dbReference type="RefSeq" id="WP_235294778.1">
    <property type="nucleotide sequence ID" value="NZ_BSOH01000003.1"/>
</dbReference>
<dbReference type="EMBL" id="BSOH01000003">
    <property type="protein sequence ID" value="GLR16136.1"/>
    <property type="molecule type" value="Genomic_DNA"/>
</dbReference>
<keyword evidence="1" id="KW-0732">Signal</keyword>
<keyword evidence="3" id="KW-1185">Reference proteome</keyword>
<evidence type="ECO:0000313" key="2">
    <source>
        <dbReference type="EMBL" id="GLR16136.1"/>
    </source>
</evidence>
<dbReference type="AlphaFoldDB" id="A0AA37WC56"/>
<gene>
    <name evidence="2" type="ORF">GCM10007940_07510</name>
</gene>
<reference evidence="2" key="2">
    <citation type="submission" date="2023-01" db="EMBL/GenBank/DDBJ databases">
        <title>Draft genome sequence of Portibacter lacus strain NBRC 108769.</title>
        <authorList>
            <person name="Sun Q."/>
            <person name="Mori K."/>
        </authorList>
    </citation>
    <scope>NUCLEOTIDE SEQUENCE</scope>
    <source>
        <strain evidence="2">NBRC 108769</strain>
    </source>
</reference>
<evidence type="ECO:0000313" key="3">
    <source>
        <dbReference type="Proteomes" id="UP001156666"/>
    </source>
</evidence>
<protein>
    <recommendedName>
        <fullName evidence="4">Transporter</fullName>
    </recommendedName>
</protein>
<sequence length="287" mass="31348">MKKLLFIGILLSFGFSLHAGGPWPQKKGNLYFKVSEWWLVFNQHYTDQGLIDPNVTTGLYNTTIYAEYGLTNRLTGTIYAPLLSRNYMNNLVSNTTKEVIVPGEAINNIGDVDISLKYAINKKFPVSISLTLGLPTGIASAGSQQNLQTGDGEFNQMLQIDAGQGFNLSKGVSAYFSTYGGFNNRSNGFSDEVRYGLEGGLSFIKNRLWIIGRVNGVESLKNGETAETFSSTSIFSNNSEYTSYGAEVALYVTKRVGFSASVASAFRGEIIAAAPSYSVGFFYDMSK</sequence>
<reference evidence="2" key="1">
    <citation type="journal article" date="2014" name="Int. J. Syst. Evol. Microbiol.">
        <title>Complete genome sequence of Corynebacterium casei LMG S-19264T (=DSM 44701T), isolated from a smear-ripened cheese.</title>
        <authorList>
            <consortium name="US DOE Joint Genome Institute (JGI-PGF)"/>
            <person name="Walter F."/>
            <person name="Albersmeier A."/>
            <person name="Kalinowski J."/>
            <person name="Ruckert C."/>
        </authorList>
    </citation>
    <scope>NUCLEOTIDE SEQUENCE</scope>
    <source>
        <strain evidence="2">NBRC 108769</strain>
    </source>
</reference>
<organism evidence="2 3">
    <name type="scientific">Portibacter lacus</name>
    <dbReference type="NCBI Taxonomy" id="1099794"/>
    <lineage>
        <taxon>Bacteria</taxon>
        <taxon>Pseudomonadati</taxon>
        <taxon>Bacteroidota</taxon>
        <taxon>Saprospiria</taxon>
        <taxon>Saprospirales</taxon>
        <taxon>Haliscomenobacteraceae</taxon>
        <taxon>Portibacter</taxon>
    </lineage>
</organism>
<comment type="caution">
    <text evidence="2">The sequence shown here is derived from an EMBL/GenBank/DDBJ whole genome shotgun (WGS) entry which is preliminary data.</text>
</comment>
<evidence type="ECO:0008006" key="4">
    <source>
        <dbReference type="Google" id="ProtNLM"/>
    </source>
</evidence>
<name>A0AA37WC56_9BACT</name>